<dbReference type="WBParaSite" id="TASK_0000901101-mRNA-1">
    <property type="protein sequence ID" value="TASK_0000901101-mRNA-1"/>
    <property type="gene ID" value="TASK_0000901101"/>
</dbReference>
<dbReference type="CDD" id="cd09900">
    <property type="entry name" value="H3TH_XPG-like"/>
    <property type="match status" value="1"/>
</dbReference>
<evidence type="ECO:0000256" key="1">
    <source>
        <dbReference type="ARBA" id="ARBA00001946"/>
    </source>
</evidence>
<keyword evidence="4" id="KW-0378">Hydrolase</keyword>
<keyword evidence="10" id="KW-1185">Reference proteome</keyword>
<dbReference type="Pfam" id="PF00867">
    <property type="entry name" value="XPG_I"/>
    <property type="match status" value="1"/>
</dbReference>
<dbReference type="OrthoDB" id="2959108at2759"/>
<keyword evidence="5" id="KW-0460">Magnesium</keyword>
<evidence type="ECO:0000256" key="5">
    <source>
        <dbReference type="ARBA" id="ARBA00022842"/>
    </source>
</evidence>
<dbReference type="GO" id="GO:0017108">
    <property type="term" value="F:5'-flap endonuclease activity"/>
    <property type="evidence" value="ECO:0007669"/>
    <property type="project" value="TreeGrafter"/>
</dbReference>
<evidence type="ECO:0000313" key="10">
    <source>
        <dbReference type="Proteomes" id="UP000282613"/>
    </source>
</evidence>
<evidence type="ECO:0000313" key="11">
    <source>
        <dbReference type="WBParaSite" id="TASK_0000901101-mRNA-1"/>
    </source>
</evidence>
<dbReference type="Proteomes" id="UP000282613">
    <property type="component" value="Unassembled WGS sequence"/>
</dbReference>
<reference evidence="11" key="1">
    <citation type="submission" date="2017-02" db="UniProtKB">
        <authorList>
            <consortium name="WormBaseParasite"/>
        </authorList>
    </citation>
    <scope>IDENTIFICATION</scope>
</reference>
<dbReference type="InterPro" id="IPR006084">
    <property type="entry name" value="XPG/Rad2"/>
</dbReference>
<evidence type="ECO:0000256" key="2">
    <source>
        <dbReference type="ARBA" id="ARBA00022722"/>
    </source>
</evidence>
<dbReference type="Gene3D" id="1.10.150.20">
    <property type="entry name" value="5' to 3' exonuclease, C-terminal subdomain"/>
    <property type="match status" value="1"/>
</dbReference>
<gene>
    <name evidence="9" type="ORF">TASK_LOCUS9012</name>
</gene>
<organism evidence="11">
    <name type="scientific">Taenia asiatica</name>
    <name type="common">Asian tapeworm</name>
    <dbReference type="NCBI Taxonomy" id="60517"/>
    <lineage>
        <taxon>Eukaryota</taxon>
        <taxon>Metazoa</taxon>
        <taxon>Spiralia</taxon>
        <taxon>Lophotrochozoa</taxon>
        <taxon>Platyhelminthes</taxon>
        <taxon>Cestoda</taxon>
        <taxon>Eucestoda</taxon>
        <taxon>Cyclophyllidea</taxon>
        <taxon>Taeniidae</taxon>
        <taxon>Taenia</taxon>
    </lineage>
</organism>
<dbReference type="SMART" id="SM00484">
    <property type="entry name" value="XPGI"/>
    <property type="match status" value="1"/>
</dbReference>
<dbReference type="InterPro" id="IPR036279">
    <property type="entry name" value="5-3_exonuclease_C_sf"/>
</dbReference>
<name>A0A0R3WDZ4_TAEAS</name>
<dbReference type="GO" id="GO:0046872">
    <property type="term" value="F:metal ion binding"/>
    <property type="evidence" value="ECO:0007669"/>
    <property type="project" value="UniProtKB-KW"/>
</dbReference>
<dbReference type="Pfam" id="PF00752">
    <property type="entry name" value="XPG_N"/>
    <property type="match status" value="1"/>
</dbReference>
<dbReference type="SMART" id="SM00485">
    <property type="entry name" value="XPGN"/>
    <property type="match status" value="1"/>
</dbReference>
<evidence type="ECO:0000259" key="7">
    <source>
        <dbReference type="SMART" id="SM00484"/>
    </source>
</evidence>
<feature type="domain" description="XPG-I" evidence="7">
    <location>
        <begin position="144"/>
        <end position="228"/>
    </location>
</feature>
<dbReference type="InterPro" id="IPR006085">
    <property type="entry name" value="XPG_DNA_repair_N"/>
</dbReference>
<dbReference type="GO" id="GO:0000400">
    <property type="term" value="F:four-way junction DNA binding"/>
    <property type="evidence" value="ECO:0007669"/>
    <property type="project" value="TreeGrafter"/>
</dbReference>
<dbReference type="InterPro" id="IPR006086">
    <property type="entry name" value="XPG-I_dom"/>
</dbReference>
<dbReference type="PANTHER" id="PTHR11081:SF70">
    <property type="entry name" value="FLAP ENDONUCLEASE GEN HOMOLOG 1"/>
    <property type="match status" value="1"/>
</dbReference>
<dbReference type="CDD" id="cd09869">
    <property type="entry name" value="PIN_GEN1"/>
    <property type="match status" value="1"/>
</dbReference>
<feature type="compositionally biased region" description="Basic residues" evidence="6">
    <location>
        <begin position="503"/>
        <end position="514"/>
    </location>
</feature>
<dbReference type="AlphaFoldDB" id="A0A0R3WDZ4"/>
<accession>A0A0R3WDZ4</accession>
<evidence type="ECO:0000256" key="3">
    <source>
        <dbReference type="ARBA" id="ARBA00022723"/>
    </source>
</evidence>
<dbReference type="EMBL" id="UYRS01018959">
    <property type="protein sequence ID" value="VDK41507.1"/>
    <property type="molecule type" value="Genomic_DNA"/>
</dbReference>
<dbReference type="SUPFAM" id="SSF47807">
    <property type="entry name" value="5' to 3' exonuclease, C-terminal subdomain"/>
    <property type="match status" value="1"/>
</dbReference>
<dbReference type="STRING" id="60517.A0A0R3WDZ4"/>
<keyword evidence="3" id="KW-0479">Metal-binding</keyword>
<dbReference type="InterPro" id="IPR029060">
    <property type="entry name" value="PIN-like_dom_sf"/>
</dbReference>
<dbReference type="SMART" id="SM00279">
    <property type="entry name" value="HhH2"/>
    <property type="match status" value="1"/>
</dbReference>
<dbReference type="Gene3D" id="3.40.50.1010">
    <property type="entry name" value="5'-nuclease"/>
    <property type="match status" value="1"/>
</dbReference>
<feature type="domain" description="XPG N-terminal" evidence="8">
    <location>
        <begin position="1"/>
        <end position="96"/>
    </location>
</feature>
<keyword evidence="2" id="KW-0540">Nuclease</keyword>
<dbReference type="InterPro" id="IPR008918">
    <property type="entry name" value="HhH2"/>
</dbReference>
<evidence type="ECO:0000256" key="6">
    <source>
        <dbReference type="SAM" id="MobiDB-lite"/>
    </source>
</evidence>
<reference evidence="9 10" key="2">
    <citation type="submission" date="2018-11" db="EMBL/GenBank/DDBJ databases">
        <authorList>
            <consortium name="Pathogen Informatics"/>
        </authorList>
    </citation>
    <scope>NUCLEOTIDE SEQUENCE [LARGE SCALE GENOMIC DNA]</scope>
</reference>
<comment type="cofactor">
    <cofactor evidence="1">
        <name>Mg(2+)</name>
        <dbReference type="ChEBI" id="CHEBI:18420"/>
    </cofactor>
</comment>
<dbReference type="SUPFAM" id="SSF88723">
    <property type="entry name" value="PIN domain-like"/>
    <property type="match status" value="1"/>
</dbReference>
<feature type="compositionally biased region" description="Polar residues" evidence="6">
    <location>
        <begin position="523"/>
        <end position="536"/>
    </location>
</feature>
<sequence length="634" mass="69582">MGVHGLWAILNPIQEHVPLRSLGGQKLAIDLSGWVCGDICVNQRAQTGCRLYLRNLVFRLIALLREAILPVAVTDGVAPAVKAVVLEHRLVSRLGNPSGGVRPASLKRSQFSYISSKVLASEKDLKLIWTVYYSRFSQCSRLLKALGVPCIASPGEAEAMCSFLNMENAMRALKCLSLHLQLVDACVTDDGDAFLYGATRVYRHFSLDARNASVKAYCSKQMESRLGLCQRSLVLLALVLGCDYWPSGVPGIGPITAYKLLTQMNIGEALRRLTGAGLDTTASASEAAVENSSVWRGPTWQKIILGLSGCPVTQVRQKVVYGGGCSLNPFVCKTQVVDEFLSPWRARGWQMPTKASLVWSRPNVLQAVKLCADFLDWQPAYALAQFTPLLALWITRSASPSSCADIMQPLRIIRRRSVNYLPYLEVEWSRLKNDIWSESLVASGDSNSGLTASLHGFFTTDGYRFPVPEAEFRLAFPHLVLAFESLSLRALTSRMDALSVNERRRRRGKQKKKSSVSVTDSVESNPQKPPAQQVSDKTLTTAFVLPLWDSSCEGSPLQAPRSTTPPHPVDAGQPSSLPASPVENFISLRISSHFERRLTLQSSLLAATPPPSPSAVGEFDGFRTPARLVDRLAW</sequence>
<dbReference type="PRINTS" id="PR00853">
    <property type="entry name" value="XPGRADSUPER"/>
</dbReference>
<evidence type="ECO:0000256" key="4">
    <source>
        <dbReference type="ARBA" id="ARBA00022801"/>
    </source>
</evidence>
<protein>
    <submittedName>
        <fullName evidence="11">Flap endonuclease GEN 1</fullName>
    </submittedName>
</protein>
<proteinExistence type="predicted"/>
<feature type="region of interest" description="Disordered" evidence="6">
    <location>
        <begin position="553"/>
        <end position="578"/>
    </location>
</feature>
<evidence type="ECO:0000259" key="8">
    <source>
        <dbReference type="SMART" id="SM00485"/>
    </source>
</evidence>
<dbReference type="PANTHER" id="PTHR11081">
    <property type="entry name" value="FLAP ENDONUCLEASE FAMILY MEMBER"/>
    <property type="match status" value="1"/>
</dbReference>
<feature type="region of interest" description="Disordered" evidence="6">
    <location>
        <begin position="501"/>
        <end position="536"/>
    </location>
</feature>
<evidence type="ECO:0000313" key="9">
    <source>
        <dbReference type="EMBL" id="VDK41507.1"/>
    </source>
</evidence>